<feature type="domain" description="MSP" evidence="3">
    <location>
        <begin position="16"/>
        <end position="133"/>
    </location>
</feature>
<dbReference type="PROSITE" id="PS50202">
    <property type="entry name" value="MSP"/>
    <property type="match status" value="1"/>
</dbReference>
<dbReference type="InterPro" id="IPR008962">
    <property type="entry name" value="PapD-like_sf"/>
</dbReference>
<feature type="transmembrane region" description="Helical" evidence="2">
    <location>
        <begin position="451"/>
        <end position="474"/>
    </location>
</feature>
<dbReference type="InterPro" id="IPR000535">
    <property type="entry name" value="MSP_dom"/>
</dbReference>
<organism evidence="4">
    <name type="scientific">Trichuris suis</name>
    <name type="common">pig whipworm</name>
    <dbReference type="NCBI Taxonomy" id="68888"/>
    <lineage>
        <taxon>Eukaryota</taxon>
        <taxon>Metazoa</taxon>
        <taxon>Ecdysozoa</taxon>
        <taxon>Nematoda</taxon>
        <taxon>Enoplea</taxon>
        <taxon>Dorylaimia</taxon>
        <taxon>Trichinellida</taxon>
        <taxon>Trichuridae</taxon>
        <taxon>Trichuris</taxon>
    </lineage>
</organism>
<evidence type="ECO:0000256" key="2">
    <source>
        <dbReference type="SAM" id="Phobius"/>
    </source>
</evidence>
<name>A0A085NPR0_9BILA</name>
<evidence type="ECO:0000313" key="4">
    <source>
        <dbReference type="EMBL" id="KFD71456.1"/>
    </source>
</evidence>
<keyword evidence="1" id="KW-0206">Cytoskeleton</keyword>
<protein>
    <recommendedName>
        <fullName evidence="1">Major sperm protein</fullName>
    </recommendedName>
</protein>
<reference evidence="4" key="1">
    <citation type="journal article" date="2014" name="Nat. Genet.">
        <title>Genome and transcriptome of the porcine whipworm Trichuris suis.</title>
        <authorList>
            <person name="Jex A.R."/>
            <person name="Nejsum P."/>
            <person name="Schwarz E.M."/>
            <person name="Hu L."/>
            <person name="Young N.D."/>
            <person name="Hall R.S."/>
            <person name="Korhonen P.K."/>
            <person name="Liao S."/>
            <person name="Thamsborg S."/>
            <person name="Xia J."/>
            <person name="Xu P."/>
            <person name="Wang S."/>
            <person name="Scheerlinck J.P."/>
            <person name="Hofmann A."/>
            <person name="Sternberg P.W."/>
            <person name="Wang J."/>
            <person name="Gasser R.B."/>
        </authorList>
    </citation>
    <scope>NUCLEOTIDE SEQUENCE [LARGE SCALE GENOMIC DNA]</scope>
    <source>
        <strain evidence="4">DCEP-RM93F</strain>
    </source>
</reference>
<gene>
    <name evidence="4" type="ORF">M514_10567</name>
</gene>
<comment type="function">
    <text evidence="1">Central component in molecular interactions underlying sperm crawling. Forms an extensive filament system that extends from sperm villipoda, along the leading edge of the pseudopod.</text>
</comment>
<keyword evidence="2" id="KW-0812">Transmembrane</keyword>
<dbReference type="SUPFAM" id="SSF49354">
    <property type="entry name" value="PapD-like"/>
    <property type="match status" value="1"/>
</dbReference>
<keyword evidence="2" id="KW-1133">Transmembrane helix</keyword>
<keyword evidence="1" id="KW-0963">Cytoplasm</keyword>
<evidence type="ECO:0000259" key="3">
    <source>
        <dbReference type="PROSITE" id="PS50202"/>
    </source>
</evidence>
<dbReference type="Gene3D" id="2.60.40.10">
    <property type="entry name" value="Immunoglobulins"/>
    <property type="match status" value="1"/>
</dbReference>
<accession>A0A085NPR0</accession>
<sequence>MSSDGLEQALMTAAGQMKLTPKDQITFTGPFDQIKVVDLNMLNESKFRLAYKFRCTRPEGLKFRPGYGMVRPGKERIVKVRCLPITGNPPAKDRCTLVVVALSDDQKPAKGTKFWKDPDNPVKEMARYSIEVNCVWLTMIVQSTFGLSWLLPGLLLVAWIDPTSRLAEGTNEAVEVLTKCNELLNAKTSSWKVRMFWRQLLRLCAMANRYFDNHLIVLFCGSTKRYPVCKKVDEMLRQRISNISSEGRPAYIKTDNFAFGEDFSVHHFPALTYAVAGRLFHFTGVWSEEAVDRWMSQMLTSSVRLVDSTNFEEVRQRYATSVVLLYSQENELCAAYAGKWWDYVAKSVYDRKDIDFFKLECSGVNGFFVEQRFSIDCTTPCPQVVLVANNHIKMFPLSIYSRGAAAQIRHFIETEITNPEGWQELMAEPSDLEYLVFEMELALASRMQRPLYIVTGFTGGFGVIVLAVSIFWGLKGNAFTVPLRPVLPK</sequence>
<evidence type="ECO:0000256" key="1">
    <source>
        <dbReference type="RuleBase" id="RU003425"/>
    </source>
</evidence>
<keyword evidence="2" id="KW-0472">Membrane</keyword>
<proteinExistence type="predicted"/>
<dbReference type="InterPro" id="IPR013783">
    <property type="entry name" value="Ig-like_fold"/>
</dbReference>
<dbReference type="EMBL" id="KL367482">
    <property type="protein sequence ID" value="KFD71456.1"/>
    <property type="molecule type" value="Genomic_DNA"/>
</dbReference>
<dbReference type="Proteomes" id="UP000030758">
    <property type="component" value="Unassembled WGS sequence"/>
</dbReference>
<dbReference type="AlphaFoldDB" id="A0A085NPR0"/>
<dbReference type="Pfam" id="PF00635">
    <property type="entry name" value="Motile_Sperm"/>
    <property type="match status" value="1"/>
</dbReference>